<feature type="compositionally biased region" description="Polar residues" evidence="10">
    <location>
        <begin position="123"/>
        <end position="134"/>
    </location>
</feature>
<keyword evidence="13" id="KW-1185">Reference proteome</keyword>
<keyword evidence="5" id="KW-0677">Repeat</keyword>
<dbReference type="CDD" id="cd20335">
    <property type="entry name" value="BRcat_RBR"/>
    <property type="match status" value="1"/>
</dbReference>
<name>C1H6D6_PARBA</name>
<reference evidence="12 13" key="1">
    <citation type="journal article" date="2011" name="PLoS Genet.">
        <title>Comparative genomic analysis of human fungal pathogens causing paracoccidioidomycosis.</title>
        <authorList>
            <person name="Desjardins C.A."/>
            <person name="Champion M.D."/>
            <person name="Holder J.W."/>
            <person name="Muszewska A."/>
            <person name="Goldberg J."/>
            <person name="Bailao A.M."/>
            <person name="Brigido M.M."/>
            <person name="Ferreira M.E."/>
            <person name="Garcia A.M."/>
            <person name="Grynberg M."/>
            <person name="Gujja S."/>
            <person name="Heiman D.I."/>
            <person name="Henn M.R."/>
            <person name="Kodira C.D."/>
            <person name="Leon-Narvaez H."/>
            <person name="Longo L.V."/>
            <person name="Ma L.J."/>
            <person name="Malavazi I."/>
            <person name="Matsuo A.L."/>
            <person name="Morais F.V."/>
            <person name="Pereira M."/>
            <person name="Rodriguez-Brito S."/>
            <person name="Sakthikumar S."/>
            <person name="Salem-Izacc S.M."/>
            <person name="Sykes S.M."/>
            <person name="Teixeira M.M."/>
            <person name="Vallejo M.C."/>
            <person name="Walter M.E."/>
            <person name="Yandava C."/>
            <person name="Young S."/>
            <person name="Zeng Q."/>
            <person name="Zucker J."/>
            <person name="Felipe M.S."/>
            <person name="Goldman G.H."/>
            <person name="Haas B.J."/>
            <person name="McEwen J.G."/>
            <person name="Nino-Vega G."/>
            <person name="Puccia R."/>
            <person name="San-Blas G."/>
            <person name="Soares C.M."/>
            <person name="Birren B.W."/>
            <person name="Cuomo C.A."/>
        </authorList>
    </citation>
    <scope>NUCLEOTIDE SEQUENCE [LARGE SCALE GENOMIC DNA]</scope>
    <source>
        <strain evidence="13">ATCC MYA-826 / Pb01</strain>
    </source>
</reference>
<dbReference type="SUPFAM" id="SSF57850">
    <property type="entry name" value="RING/U-box"/>
    <property type="match status" value="2"/>
</dbReference>
<dbReference type="AlphaFoldDB" id="C1H6D6"/>
<evidence type="ECO:0000256" key="5">
    <source>
        <dbReference type="ARBA" id="ARBA00022737"/>
    </source>
</evidence>
<dbReference type="OrthoDB" id="9977870at2759"/>
<dbReference type="HOGENOM" id="CLU_022733_0_0_1"/>
<organism evidence="12 13">
    <name type="scientific">Paracoccidioides lutzii (strain ATCC MYA-826 / Pb01)</name>
    <name type="common">Paracoccidioides brasiliensis</name>
    <dbReference type="NCBI Taxonomy" id="502779"/>
    <lineage>
        <taxon>Eukaryota</taxon>
        <taxon>Fungi</taxon>
        <taxon>Dikarya</taxon>
        <taxon>Ascomycota</taxon>
        <taxon>Pezizomycotina</taxon>
        <taxon>Eurotiomycetes</taxon>
        <taxon>Eurotiomycetidae</taxon>
        <taxon>Onygenales</taxon>
        <taxon>Ajellomycetaceae</taxon>
        <taxon>Paracoccidioides</taxon>
    </lineage>
</organism>
<evidence type="ECO:0000256" key="2">
    <source>
        <dbReference type="ARBA" id="ARBA00012251"/>
    </source>
</evidence>
<evidence type="ECO:0000256" key="8">
    <source>
        <dbReference type="ARBA" id="ARBA00022833"/>
    </source>
</evidence>
<dbReference type="SMART" id="SM00647">
    <property type="entry name" value="IBR"/>
    <property type="match status" value="2"/>
</dbReference>
<dbReference type="VEuPathDB" id="FungiDB:PAAG_06327"/>
<gene>
    <name evidence="12" type="ORF">PAAG_06327</name>
</gene>
<proteinExistence type="predicted"/>
<sequence length="731" mass="82507">MATTAPPRTETNLISCACKLENSSLKLAEWPQLVGLADLDQRADQLEPLHWLVHPCPAELKVTSETLCPDVATIVNQSLSIDLYKPGAPPSTDGASDVGLSGDRKSVVSVSQSSPQNGSTSQLSRLSSVNNSDGTRWPSKFSLDAATIKRPLGWITGKTPIPSKGLRDKLRKRNTFKECSSCLDDILDKNLLGLACQHKYCLKCFHQLITTAMKTERLFPPKCCLDEIPSKMILDNLGSSLREAYKLKTQEFATPERDRWYCPSSTCGRWIPLNKFKKSLKSVQKTCPYCRVKVCSLCRGLAHDNLDDCPQDHGLEATLEEAENHGWKRCYNCHSMVELTAGCRHITCKCGSEFCYTCGARWHTCACTEDDQRRRQNEIEARRQERNQAAENEAAELAAALAEIERMERQEALERERLEKEQRQREEMEARDKEMKRMMYISDRVRGLRTALSALNKSQQCRLNERHEKAAFDLLGKARADTSEFEQQREKLMNGLRLNQKQRKDQLLASQTAELESMTLRHEEEEDEAFVTISRYLKGKPNRESREKSIIDKLKASQQNERQFIEKTHQAAKLELEQTNDLEVKALEEGLKPINHSTQEEELEMVFKLSLMIIADRCWFNSVVKTRWRMLEQYRYRMIDTGADIEELPAIEIVPKYFELSADSAFVGANVPRILTPASGAATGPASTSAPLNPVSPGVPGSLPVKTTTSTGHRRTFSRLVSQSPFASLSG</sequence>
<dbReference type="Pfam" id="PF01485">
    <property type="entry name" value="IBR"/>
    <property type="match status" value="2"/>
</dbReference>
<dbReference type="GO" id="GO:0061630">
    <property type="term" value="F:ubiquitin protein ligase activity"/>
    <property type="evidence" value="ECO:0007669"/>
    <property type="project" value="UniProtKB-EC"/>
</dbReference>
<dbReference type="KEGG" id="pbl:PAAG_06327"/>
<dbReference type="GO" id="GO:0016567">
    <property type="term" value="P:protein ubiquitination"/>
    <property type="evidence" value="ECO:0007669"/>
    <property type="project" value="InterPro"/>
</dbReference>
<dbReference type="Gene3D" id="1.20.120.1750">
    <property type="match status" value="1"/>
</dbReference>
<dbReference type="GO" id="GO:0008270">
    <property type="term" value="F:zinc ion binding"/>
    <property type="evidence" value="ECO:0007669"/>
    <property type="project" value="UniProtKB-KW"/>
</dbReference>
<evidence type="ECO:0000313" key="13">
    <source>
        <dbReference type="Proteomes" id="UP000002059"/>
    </source>
</evidence>
<evidence type="ECO:0000256" key="7">
    <source>
        <dbReference type="ARBA" id="ARBA00022786"/>
    </source>
</evidence>
<dbReference type="InterPro" id="IPR002867">
    <property type="entry name" value="IBR_dom"/>
</dbReference>
<feature type="compositionally biased region" description="Low complexity" evidence="10">
    <location>
        <begin position="107"/>
        <end position="122"/>
    </location>
</feature>
<dbReference type="PROSITE" id="PS51873">
    <property type="entry name" value="TRIAD"/>
    <property type="match status" value="1"/>
</dbReference>
<dbReference type="GeneID" id="9094952"/>
<dbReference type="Proteomes" id="UP000002059">
    <property type="component" value="Partially assembled WGS sequence"/>
</dbReference>
<protein>
    <recommendedName>
        <fullName evidence="2">RBR-type E3 ubiquitin transferase</fullName>
        <ecNumber evidence="2">2.3.2.31</ecNumber>
    </recommendedName>
</protein>
<evidence type="ECO:0000256" key="3">
    <source>
        <dbReference type="ARBA" id="ARBA00022679"/>
    </source>
</evidence>
<dbReference type="OMA" id="CCLNQIP"/>
<evidence type="ECO:0000313" key="12">
    <source>
        <dbReference type="EMBL" id="EEH35280.1"/>
    </source>
</evidence>
<dbReference type="eggNOG" id="KOG1812">
    <property type="taxonomic scope" value="Eukaryota"/>
</dbReference>
<feature type="region of interest" description="Disordered" evidence="10">
    <location>
        <begin position="680"/>
        <end position="714"/>
    </location>
</feature>
<keyword evidence="9" id="KW-0175">Coiled coil</keyword>
<evidence type="ECO:0000256" key="4">
    <source>
        <dbReference type="ARBA" id="ARBA00022723"/>
    </source>
</evidence>
<keyword evidence="4" id="KW-0479">Metal-binding</keyword>
<keyword evidence="7" id="KW-0833">Ubl conjugation pathway</keyword>
<dbReference type="PANTHER" id="PTHR11685">
    <property type="entry name" value="RBR FAMILY RING FINGER AND IBR DOMAIN-CONTAINING"/>
    <property type="match status" value="1"/>
</dbReference>
<keyword evidence="8" id="KW-0862">Zinc</keyword>
<feature type="coiled-coil region" evidence="9">
    <location>
        <begin position="380"/>
        <end position="438"/>
    </location>
</feature>
<dbReference type="EC" id="2.3.2.31" evidence="2"/>
<dbReference type="EMBL" id="KN294009">
    <property type="protein sequence ID" value="EEH35280.1"/>
    <property type="molecule type" value="Genomic_DNA"/>
</dbReference>
<accession>C1H6D6</accession>
<dbReference type="CDD" id="cd22584">
    <property type="entry name" value="Rcat_RBR_unk"/>
    <property type="match status" value="1"/>
</dbReference>
<dbReference type="RefSeq" id="XP_002791588.1">
    <property type="nucleotide sequence ID" value="XM_002791542.1"/>
</dbReference>
<feature type="compositionally biased region" description="Low complexity" evidence="10">
    <location>
        <begin position="680"/>
        <end position="705"/>
    </location>
</feature>
<feature type="domain" description="RING-type" evidence="11">
    <location>
        <begin position="175"/>
        <end position="371"/>
    </location>
</feature>
<evidence type="ECO:0000256" key="9">
    <source>
        <dbReference type="SAM" id="Coils"/>
    </source>
</evidence>
<keyword evidence="3" id="KW-0808">Transferase</keyword>
<evidence type="ECO:0000256" key="10">
    <source>
        <dbReference type="SAM" id="MobiDB-lite"/>
    </source>
</evidence>
<evidence type="ECO:0000256" key="6">
    <source>
        <dbReference type="ARBA" id="ARBA00022771"/>
    </source>
</evidence>
<dbReference type="InterPro" id="IPR031127">
    <property type="entry name" value="E3_UB_ligase_RBR"/>
</dbReference>
<keyword evidence="6" id="KW-0863">Zinc-finger</keyword>
<comment type="catalytic activity">
    <reaction evidence="1">
        <text>[E2 ubiquitin-conjugating enzyme]-S-ubiquitinyl-L-cysteine + [acceptor protein]-L-lysine = [E2 ubiquitin-conjugating enzyme]-L-cysteine + [acceptor protein]-N(6)-ubiquitinyl-L-lysine.</text>
        <dbReference type="EC" id="2.3.2.31"/>
    </reaction>
</comment>
<evidence type="ECO:0000259" key="11">
    <source>
        <dbReference type="PROSITE" id="PS51873"/>
    </source>
</evidence>
<feature type="region of interest" description="Disordered" evidence="10">
    <location>
        <begin position="86"/>
        <end position="134"/>
    </location>
</feature>
<evidence type="ECO:0000256" key="1">
    <source>
        <dbReference type="ARBA" id="ARBA00001798"/>
    </source>
</evidence>
<dbReference type="InterPro" id="IPR044066">
    <property type="entry name" value="TRIAD_supradom"/>
</dbReference>